<reference evidence="1 2" key="1">
    <citation type="journal article" date="2019" name="Nat. Plants">
        <title>Stout camphor tree genome fills gaps in understanding of flowering plant genome evolution.</title>
        <authorList>
            <person name="Chaw S.M."/>
            <person name="Liu Y.C."/>
            <person name="Wu Y.W."/>
            <person name="Wang H.Y."/>
            <person name="Lin C.I."/>
            <person name="Wu C.S."/>
            <person name="Ke H.M."/>
            <person name="Chang L.Y."/>
            <person name="Hsu C.Y."/>
            <person name="Yang H.T."/>
            <person name="Sudianto E."/>
            <person name="Hsu M.H."/>
            <person name="Wu K.P."/>
            <person name="Wang L.N."/>
            <person name="Leebens-Mack J.H."/>
            <person name="Tsai I.J."/>
        </authorList>
    </citation>
    <scope>NUCLEOTIDE SEQUENCE [LARGE SCALE GENOMIC DNA]</scope>
    <source>
        <strain evidence="2">cv. Chaw 1501</strain>
        <tissue evidence="1">Young leaves</tissue>
    </source>
</reference>
<dbReference type="OrthoDB" id="1920313at2759"/>
<evidence type="ECO:0000313" key="1">
    <source>
        <dbReference type="EMBL" id="RWR97532.1"/>
    </source>
</evidence>
<comment type="caution">
    <text evidence="1">The sequence shown here is derived from an EMBL/GenBank/DDBJ whole genome shotgun (WGS) entry which is preliminary data.</text>
</comment>
<dbReference type="STRING" id="337451.A0A3S3N7X3"/>
<sequence length="136" mass="15792">MGSRRSKGDRHGSSLLENPYIPYQCMDSYLSSTGLGSASMSNLTYGRRHVSKHVMNPKGTPRFKEVTYLSPPSSNMPIQRKNPNESCYQWFLREMSFVVITWNQFLFIMLWNSSKWQQCILQRQKMKEIENGIDSG</sequence>
<dbReference type="EMBL" id="QPKB01000013">
    <property type="protein sequence ID" value="RWR97532.1"/>
    <property type="molecule type" value="Genomic_DNA"/>
</dbReference>
<accession>A0A3S3N7X3</accession>
<organism evidence="1 2">
    <name type="scientific">Cinnamomum micranthum f. kanehirae</name>
    <dbReference type="NCBI Taxonomy" id="337451"/>
    <lineage>
        <taxon>Eukaryota</taxon>
        <taxon>Viridiplantae</taxon>
        <taxon>Streptophyta</taxon>
        <taxon>Embryophyta</taxon>
        <taxon>Tracheophyta</taxon>
        <taxon>Spermatophyta</taxon>
        <taxon>Magnoliopsida</taxon>
        <taxon>Magnoliidae</taxon>
        <taxon>Laurales</taxon>
        <taxon>Lauraceae</taxon>
        <taxon>Cinnamomum</taxon>
    </lineage>
</organism>
<evidence type="ECO:0000313" key="2">
    <source>
        <dbReference type="Proteomes" id="UP000283530"/>
    </source>
</evidence>
<dbReference type="Proteomes" id="UP000283530">
    <property type="component" value="Unassembled WGS sequence"/>
</dbReference>
<proteinExistence type="predicted"/>
<keyword evidence="2" id="KW-1185">Reference proteome</keyword>
<dbReference type="AlphaFoldDB" id="A0A3S3N7X3"/>
<name>A0A3S3N7X3_9MAGN</name>
<gene>
    <name evidence="1" type="ORF">CKAN_02697000</name>
</gene>
<protein>
    <submittedName>
        <fullName evidence="1">Uncharacterized protein</fullName>
    </submittedName>
</protein>